<dbReference type="Proteomes" id="UP000823521">
    <property type="component" value="Unassembled WGS sequence"/>
</dbReference>
<keyword evidence="2" id="KW-1185">Reference proteome</keyword>
<gene>
    <name evidence="1" type="ORF">GSF22_14640</name>
</gene>
<dbReference type="PANTHER" id="PTHR34129">
    <property type="entry name" value="BLR1139 PROTEIN"/>
    <property type="match status" value="1"/>
</dbReference>
<evidence type="ECO:0000313" key="2">
    <source>
        <dbReference type="Proteomes" id="UP000823521"/>
    </source>
</evidence>
<dbReference type="RefSeq" id="WP_208814132.1">
    <property type="nucleotide sequence ID" value="NZ_WVUH01000111.1"/>
</dbReference>
<evidence type="ECO:0000313" key="1">
    <source>
        <dbReference type="EMBL" id="MBO4207236.1"/>
    </source>
</evidence>
<dbReference type="PANTHER" id="PTHR34129:SF1">
    <property type="entry name" value="DUF952 DOMAIN-CONTAINING PROTEIN"/>
    <property type="match status" value="1"/>
</dbReference>
<name>A0ABS3VRZ7_MICEH</name>
<dbReference type="SUPFAM" id="SSF56399">
    <property type="entry name" value="ADP-ribosylation"/>
    <property type="match status" value="1"/>
</dbReference>
<organism evidence="1 2">
    <name type="scientific">Micromonospora echinofusca</name>
    <dbReference type="NCBI Taxonomy" id="47858"/>
    <lineage>
        <taxon>Bacteria</taxon>
        <taxon>Bacillati</taxon>
        <taxon>Actinomycetota</taxon>
        <taxon>Actinomycetes</taxon>
        <taxon>Micromonosporales</taxon>
        <taxon>Micromonosporaceae</taxon>
        <taxon>Micromonospora</taxon>
    </lineage>
</organism>
<comment type="caution">
    <text evidence="1">The sequence shown here is derived from an EMBL/GenBank/DDBJ whole genome shotgun (WGS) entry which is preliminary data.</text>
</comment>
<dbReference type="EMBL" id="WVUH01000111">
    <property type="protein sequence ID" value="MBO4207236.1"/>
    <property type="molecule type" value="Genomic_DNA"/>
</dbReference>
<sequence>MIYKLLATSEWEQARAQGRYAGSAVDHRDGFVHFSAADQLAETARRHFAGVTGLTLLTVDPARLGAGLRWEASRGGALFPHLYGPLPVDAVVAVDALPTGTPVDEAVTAVLAAAAADGPGAADGPDTVTG</sequence>
<accession>A0ABS3VRZ7</accession>
<dbReference type="Pfam" id="PF06108">
    <property type="entry name" value="DUF952"/>
    <property type="match status" value="1"/>
</dbReference>
<protein>
    <submittedName>
        <fullName evidence="1">DUF952 domain-containing protein</fullName>
    </submittedName>
</protein>
<reference evidence="1 2" key="1">
    <citation type="submission" date="2019-12" db="EMBL/GenBank/DDBJ databases">
        <title>Whole genome sequencing of endophytic Actinobacterium Micromonospora sp. MPMI6T.</title>
        <authorList>
            <person name="Evv R."/>
            <person name="Podile A.R."/>
        </authorList>
    </citation>
    <scope>NUCLEOTIDE SEQUENCE [LARGE SCALE GENOMIC DNA]</scope>
    <source>
        <strain evidence="1 2">MPMI6</strain>
    </source>
</reference>
<proteinExistence type="predicted"/>
<dbReference type="InterPro" id="IPR009297">
    <property type="entry name" value="DUF952"/>
</dbReference>
<dbReference type="Gene3D" id="3.20.170.20">
    <property type="entry name" value="Protein of unknown function DUF952"/>
    <property type="match status" value="1"/>
</dbReference>